<dbReference type="Gene3D" id="3.30.70.1230">
    <property type="entry name" value="Nucleotide cyclase"/>
    <property type="match status" value="1"/>
</dbReference>
<gene>
    <name evidence="3" type="primary">cyaG2</name>
    <name evidence="3" type="ORF">MHA02_20220</name>
</gene>
<dbReference type="OrthoDB" id="4565346at2"/>
<evidence type="ECO:0000313" key="3">
    <source>
        <dbReference type="EMBL" id="GEO99634.1"/>
    </source>
</evidence>
<dbReference type="InterPro" id="IPR001054">
    <property type="entry name" value="A/G_cyclase"/>
</dbReference>
<organism evidence="3 4">
    <name type="scientific">Methylobacterium haplocladii</name>
    <dbReference type="NCBI Taxonomy" id="1176176"/>
    <lineage>
        <taxon>Bacteria</taxon>
        <taxon>Pseudomonadati</taxon>
        <taxon>Pseudomonadota</taxon>
        <taxon>Alphaproteobacteria</taxon>
        <taxon>Hyphomicrobiales</taxon>
        <taxon>Methylobacteriaceae</taxon>
        <taxon>Methylobacterium</taxon>
    </lineage>
</organism>
<dbReference type="Pfam" id="PF00211">
    <property type="entry name" value="Guanylate_cyc"/>
    <property type="match status" value="1"/>
</dbReference>
<dbReference type="EMBL" id="BJZT01000020">
    <property type="protein sequence ID" value="GEO99634.1"/>
    <property type="molecule type" value="Genomic_DNA"/>
</dbReference>
<evidence type="ECO:0000313" key="4">
    <source>
        <dbReference type="Proteomes" id="UP000321258"/>
    </source>
</evidence>
<protein>
    <submittedName>
        <fullName evidence="3">Adenylate cyclase</fullName>
    </submittedName>
</protein>
<proteinExistence type="predicted"/>
<dbReference type="SUPFAM" id="SSF55073">
    <property type="entry name" value="Nucleotide cyclase"/>
    <property type="match status" value="1"/>
</dbReference>
<dbReference type="Gene3D" id="3.30.450.40">
    <property type="match status" value="1"/>
</dbReference>
<dbReference type="GO" id="GO:0004016">
    <property type="term" value="F:adenylate cyclase activity"/>
    <property type="evidence" value="ECO:0007669"/>
    <property type="project" value="UniProtKB-ARBA"/>
</dbReference>
<dbReference type="PANTHER" id="PTHR43081:SF11">
    <property type="entry name" value="BLR2264 PROTEIN"/>
    <property type="match status" value="1"/>
</dbReference>
<sequence>MPDEDTTPQPSRALAPTAFADGSEAQDVPFGAIQQSVGIRDWLLGEGARLQNASDLLSGLAQRLIDVGVPIDRASTAIDTLHSEYSGVGRVWTREAGTTVRLFPHGEASDAAYRESPFHAVHQSGEWLILDLAETDPGLFSIIPELKAEGYTAYVVVPVFFTNGTHNGLTLATRAKDGFADEDIAILRFIMPALAAVMEMRIVNKQLDQVLRIYVGDEPHRAILSGDIRRGQVKRIRSAILFADMRDYTRLSADLTPEEAVELLNHFFDCLVPAIEREGGEVLKYLGDGLLAIFREPGDDLGGAAKGALTAAQGALEALAEANAVGRFGGKPVAAGIALHHGEAAYGNVGSGTRLDFTVIGRDVNLASRLARLNRTLGEPLLMSKPFVDFLWGDPESVGVHGLDGFSEPMEVYRPSRRRAAGTSSGQPADRGSPPGVLVAAALAQDAD</sequence>
<dbReference type="RefSeq" id="WP_147078522.1">
    <property type="nucleotide sequence ID" value="NZ_BJZT01000020.1"/>
</dbReference>
<dbReference type="SMART" id="SM00044">
    <property type="entry name" value="CYCc"/>
    <property type="match status" value="1"/>
</dbReference>
<comment type="caution">
    <text evidence="3">The sequence shown here is derived from an EMBL/GenBank/DDBJ whole genome shotgun (WGS) entry which is preliminary data.</text>
</comment>
<reference evidence="3 4" key="1">
    <citation type="submission" date="2019-07" db="EMBL/GenBank/DDBJ databases">
        <title>Whole genome shotgun sequence of Methylobacterium haplocladii NBRC 107714.</title>
        <authorList>
            <person name="Hosoyama A."/>
            <person name="Uohara A."/>
            <person name="Ohji S."/>
            <person name="Ichikawa N."/>
        </authorList>
    </citation>
    <scope>NUCLEOTIDE SEQUENCE [LARGE SCALE GENOMIC DNA]</scope>
    <source>
        <strain evidence="3 4">NBRC 107714</strain>
    </source>
</reference>
<dbReference type="PROSITE" id="PS50125">
    <property type="entry name" value="GUANYLATE_CYCLASE_2"/>
    <property type="match status" value="1"/>
</dbReference>
<dbReference type="InterPro" id="IPR050697">
    <property type="entry name" value="Adenylyl/Guanylyl_Cyclase_3/4"/>
</dbReference>
<dbReference type="InterPro" id="IPR029016">
    <property type="entry name" value="GAF-like_dom_sf"/>
</dbReference>
<evidence type="ECO:0000259" key="2">
    <source>
        <dbReference type="PROSITE" id="PS50125"/>
    </source>
</evidence>
<dbReference type="CDD" id="cd07302">
    <property type="entry name" value="CHD"/>
    <property type="match status" value="1"/>
</dbReference>
<feature type="domain" description="Guanylate cyclase" evidence="2">
    <location>
        <begin position="239"/>
        <end position="371"/>
    </location>
</feature>
<dbReference type="InterPro" id="IPR029787">
    <property type="entry name" value="Nucleotide_cyclase"/>
</dbReference>
<dbReference type="GO" id="GO:0035556">
    <property type="term" value="P:intracellular signal transduction"/>
    <property type="evidence" value="ECO:0007669"/>
    <property type="project" value="InterPro"/>
</dbReference>
<keyword evidence="4" id="KW-1185">Reference proteome</keyword>
<name>A0A512IPK7_9HYPH</name>
<dbReference type="PANTHER" id="PTHR43081">
    <property type="entry name" value="ADENYLATE CYCLASE, TERMINAL-DIFFERENTIATION SPECIFIC-RELATED"/>
    <property type="match status" value="1"/>
</dbReference>
<evidence type="ECO:0000256" key="1">
    <source>
        <dbReference type="SAM" id="MobiDB-lite"/>
    </source>
</evidence>
<accession>A0A512IPK7</accession>
<feature type="region of interest" description="Disordered" evidence="1">
    <location>
        <begin position="414"/>
        <end position="436"/>
    </location>
</feature>
<dbReference type="GO" id="GO:0006171">
    <property type="term" value="P:cAMP biosynthetic process"/>
    <property type="evidence" value="ECO:0007669"/>
    <property type="project" value="TreeGrafter"/>
</dbReference>
<dbReference type="SUPFAM" id="SSF55781">
    <property type="entry name" value="GAF domain-like"/>
    <property type="match status" value="1"/>
</dbReference>
<dbReference type="Proteomes" id="UP000321258">
    <property type="component" value="Unassembled WGS sequence"/>
</dbReference>
<dbReference type="AlphaFoldDB" id="A0A512IPK7"/>